<name>A0A2N5S1X7_9BASI</name>
<gene>
    <name evidence="3" type="ORF">PCANC_25097</name>
    <name evidence="2" type="ORF">PCANC_28157</name>
</gene>
<evidence type="ECO:0000256" key="1">
    <source>
        <dbReference type="SAM" id="MobiDB-lite"/>
    </source>
</evidence>
<feature type="region of interest" description="Disordered" evidence="1">
    <location>
        <begin position="1"/>
        <end position="37"/>
    </location>
</feature>
<reference evidence="2 4" key="1">
    <citation type="submission" date="2017-11" db="EMBL/GenBank/DDBJ databases">
        <title>De novo assembly and phasing of dikaryotic genomes from two isolates of Puccinia coronata f. sp. avenae, the causal agent of oat crown rust.</title>
        <authorList>
            <person name="Miller M.E."/>
            <person name="Zhang Y."/>
            <person name="Omidvar V."/>
            <person name="Sperschneider J."/>
            <person name="Schwessinger B."/>
            <person name="Raley C."/>
            <person name="Palmer J.M."/>
            <person name="Garnica D."/>
            <person name="Upadhyaya N."/>
            <person name="Rathjen J."/>
            <person name="Taylor J.M."/>
            <person name="Park R.F."/>
            <person name="Dodds P.N."/>
            <person name="Hirsch C.D."/>
            <person name="Kianian S.F."/>
            <person name="Figueroa M."/>
        </authorList>
    </citation>
    <scope>NUCLEOTIDE SEQUENCE [LARGE SCALE GENOMIC DNA]</scope>
    <source>
        <strain evidence="2">12NC29</strain>
    </source>
</reference>
<dbReference type="EMBL" id="PGCJ01000251">
    <property type="protein sequence ID" value="PLW35770.1"/>
    <property type="molecule type" value="Genomic_DNA"/>
</dbReference>
<evidence type="ECO:0000313" key="4">
    <source>
        <dbReference type="Proteomes" id="UP000235388"/>
    </source>
</evidence>
<evidence type="ECO:0000313" key="2">
    <source>
        <dbReference type="EMBL" id="PLW07245.1"/>
    </source>
</evidence>
<dbReference type="EMBL" id="PGCJ01001242">
    <property type="protein sequence ID" value="PLW07245.1"/>
    <property type="molecule type" value="Genomic_DNA"/>
</dbReference>
<accession>A0A2N5S1X7</accession>
<dbReference type="AlphaFoldDB" id="A0A2N5S1X7"/>
<organism evidence="2 4">
    <name type="scientific">Puccinia coronata f. sp. avenae</name>
    <dbReference type="NCBI Taxonomy" id="200324"/>
    <lineage>
        <taxon>Eukaryota</taxon>
        <taxon>Fungi</taxon>
        <taxon>Dikarya</taxon>
        <taxon>Basidiomycota</taxon>
        <taxon>Pucciniomycotina</taxon>
        <taxon>Pucciniomycetes</taxon>
        <taxon>Pucciniales</taxon>
        <taxon>Pucciniaceae</taxon>
        <taxon>Puccinia</taxon>
    </lineage>
</organism>
<sequence>MARQDRNKKKGEQDCHPTGWLSIPSVGSALRPATNSSLPSASSITACLSCATPPIPSKLSQGQP</sequence>
<protein>
    <submittedName>
        <fullName evidence="2">Uncharacterized protein</fullName>
    </submittedName>
</protein>
<keyword evidence="4" id="KW-1185">Reference proteome</keyword>
<comment type="caution">
    <text evidence="2">The sequence shown here is derived from an EMBL/GenBank/DDBJ whole genome shotgun (WGS) entry which is preliminary data.</text>
</comment>
<dbReference type="Proteomes" id="UP000235388">
    <property type="component" value="Unassembled WGS sequence"/>
</dbReference>
<evidence type="ECO:0000313" key="3">
    <source>
        <dbReference type="EMBL" id="PLW35770.1"/>
    </source>
</evidence>
<proteinExistence type="predicted"/>